<gene>
    <name evidence="2" type="ORF">ABEB36_012641</name>
</gene>
<feature type="compositionally biased region" description="Polar residues" evidence="1">
    <location>
        <begin position="813"/>
        <end position="824"/>
    </location>
</feature>
<feature type="region of interest" description="Disordered" evidence="1">
    <location>
        <begin position="807"/>
        <end position="836"/>
    </location>
</feature>
<feature type="compositionally biased region" description="Low complexity" evidence="1">
    <location>
        <begin position="526"/>
        <end position="538"/>
    </location>
</feature>
<dbReference type="EMBL" id="JBDJPC010000009">
    <property type="protein sequence ID" value="KAL1492153.1"/>
    <property type="molecule type" value="Genomic_DNA"/>
</dbReference>
<feature type="region of interest" description="Disordered" evidence="1">
    <location>
        <begin position="1213"/>
        <end position="1250"/>
    </location>
</feature>
<feature type="region of interest" description="Disordered" evidence="1">
    <location>
        <begin position="526"/>
        <end position="625"/>
    </location>
</feature>
<keyword evidence="3" id="KW-1185">Reference proteome</keyword>
<feature type="compositionally biased region" description="Polar residues" evidence="1">
    <location>
        <begin position="571"/>
        <end position="594"/>
    </location>
</feature>
<name>A0ABD1EBY1_HYPHA</name>
<feature type="compositionally biased region" description="Low complexity" evidence="1">
    <location>
        <begin position="1089"/>
        <end position="1100"/>
    </location>
</feature>
<proteinExistence type="predicted"/>
<comment type="caution">
    <text evidence="2">The sequence shown here is derived from an EMBL/GenBank/DDBJ whole genome shotgun (WGS) entry which is preliminary data.</text>
</comment>
<dbReference type="Proteomes" id="UP001566132">
    <property type="component" value="Unassembled WGS sequence"/>
</dbReference>
<organism evidence="2 3">
    <name type="scientific">Hypothenemus hampei</name>
    <name type="common">Coffee berry borer</name>
    <dbReference type="NCBI Taxonomy" id="57062"/>
    <lineage>
        <taxon>Eukaryota</taxon>
        <taxon>Metazoa</taxon>
        <taxon>Ecdysozoa</taxon>
        <taxon>Arthropoda</taxon>
        <taxon>Hexapoda</taxon>
        <taxon>Insecta</taxon>
        <taxon>Pterygota</taxon>
        <taxon>Neoptera</taxon>
        <taxon>Endopterygota</taxon>
        <taxon>Coleoptera</taxon>
        <taxon>Polyphaga</taxon>
        <taxon>Cucujiformia</taxon>
        <taxon>Curculionidae</taxon>
        <taxon>Scolytinae</taxon>
        <taxon>Hypothenemus</taxon>
    </lineage>
</organism>
<reference evidence="2 3" key="1">
    <citation type="submission" date="2024-05" db="EMBL/GenBank/DDBJ databases">
        <title>Genetic variation in Jamaican populations of the coffee berry borer (Hypothenemus hampei).</title>
        <authorList>
            <person name="Errbii M."/>
            <person name="Myrie A."/>
        </authorList>
    </citation>
    <scope>NUCLEOTIDE SEQUENCE [LARGE SCALE GENOMIC DNA]</scope>
    <source>
        <strain evidence="2">JA-Hopewell-2020-01-JO</strain>
        <tissue evidence="2">Whole body</tissue>
    </source>
</reference>
<feature type="compositionally biased region" description="Polar residues" evidence="1">
    <location>
        <begin position="544"/>
        <end position="561"/>
    </location>
</feature>
<accession>A0ABD1EBY1</accession>
<feature type="region of interest" description="Disordered" evidence="1">
    <location>
        <begin position="1083"/>
        <end position="1131"/>
    </location>
</feature>
<feature type="compositionally biased region" description="Basic and acidic residues" evidence="1">
    <location>
        <begin position="33"/>
        <end position="47"/>
    </location>
</feature>
<feature type="region of interest" description="Disordered" evidence="1">
    <location>
        <begin position="1"/>
        <end position="163"/>
    </location>
</feature>
<evidence type="ECO:0000313" key="2">
    <source>
        <dbReference type="EMBL" id="KAL1492153.1"/>
    </source>
</evidence>
<sequence>MSANRKHFSKLQSESSSKETKDISRTPPCLKQSKCEPSRSHSYKDDPQPSTETGILNQDYLCEPPASSNESKISKSRGHSEQVRQSRPRHSYKSTFQKRYSSPRKSKFSRSRSRSSSQSRKKYSSSKSRSPTIKCLPSKQRKRHFVDESPPSTSTATSDRYQFSPSKQNKASLFINKPNILTLNMEQTLPTAKMSVINPYCGPSSEILKTTISSEQVPIPVCSTFSEKIQPPIQREEKSFKSEKANTSNIDEFQLNIPKAVGQRRFSYPYFTNNIRIKFSSDLNKQISADIGKSRASMSRDELLNSLQPAESPTISEELLNILRKFFTTWENIPVCFSPERPEEIASVIDEAKTSTSQGKLSYSIITTELPIGSEKISFDSKEANIPISNINQSITLKTRFQRRFSYPILEYIQRRFIRNLENVIRTYDNPNAETSCGLFLNRPKVPTASLGENKTSTLREEFSSSLEATRSLNICEEISCDLTESRASKLIVDNVNQLQISDSRETSASFKAVKISVLKPEITSSDSIDSSASSLRSNKVHHSQASQGETPTIFQRSGSIDPSEPRATMLSCNNGNIKESKPSSSVEFTNSPQVFRIPSSKKSEERILSTNESRASTSKDDSSDSILRGLLDREHVLQLSPSEKLNNSQSLSFLDETSRSDESSNDSGNEILAVNKKYVGCYRTLGAVLDKCIKSLTIRNEISMSDTNSLMNEKFVLNEMNRYLINFELFVSRSRLASDNRNIIRISDISQDRIVNIISHSNRNINPSGFPLSNVPTALTFKSWGELKQSISRSVIPGKQHLVVEESKSSDQFETSTSINNQSEESELLDSPKDYIYSSSSGNSDDLNINDVRNDIYLTPWQQHDMRLNEFGQELLRTELPDYSSDILRISIREASNQKNINLGGISSYFSDSSIELESSRNISEPVPILNNMKNNEFQSQSQKSIEEFLPIGNSNSNSNLQLLNTDGEESENLSDEACLMPLYHLTEKYLTKESSNTAFSETPVYNTSEITDAHDRNINEETILLLTTPVDELKKNLFKTQLSDDDVVGDISHLNLDNNVNLQLLNKDITCKQLLSDAASGTDTKQLSLENELSNNSSDKGSQSDDSMPNLSPVNEFEESFSSQQSPDVISNEASSFNYENISIPRQLSPALISMASSSNRHTIETARSNKPEEIMTTDDLKIYEFLRADRNDDFSNKRIRLYNFEDYDYDDVTSPPKVPRQSPLDQGETSTSTSKSSPKIAEIKPSRTFRPSNLNLTALHDYGCSTSRDPIPLSRMIFPDEELVATFDSSSMSTQERLYYEATLKQSPDELLFDEEHFKPIMFYEEDDKTKGKHSKWSRVKSSATKPPASSYLKLRPSTSKDLKTNNEYAPMIIRPKNWSIVNKISPCKIKTNSESLCTSTTNKGANAKSSDLRQFNLSMIPYPDLNRLQPIIMLDDQNISVLNSEEKRMAWNTIEQMTEFCRDSSGHIHQIINFSFTNTILFTEITHRNHTSEQISAYMKKLRPDNLNPYFIPVYIKTIPYVLLPNNFRLQGNYFNAHSANKFMEMRKMFIKEWVFYREILPLAIGFEEFSDLIVQASTRFNGSKIQFTTLKELFPECLYTFPLIEDDVSPLTIIFENFTCKEGFTNPNPKLTFGKLELQRALNMLASFHATMLGLNLLIHSNNVPQYIKNLKPKYMKFLHQSIPRDFEVRFTEVEIIITELRQLVSTVETDFIHANIDLIRNVLTNSYSELLKRDDDYWSALCHGRAYAHNIFISYDSFNRPMPGKFVDCKHMVVRHILTDVAFLVITGFATNPHLMFQTESILANHYFTIFREKFRKCCPLHIDMLGSIYTMEQFFVEFKKCIRMQVLKAVYHLKFLAAKREFQSELRGFSSWPLLIDDFDTVQHKIDFDLYRKYLKNCFYFLLQKKYFET</sequence>
<feature type="compositionally biased region" description="Polar residues" evidence="1">
    <location>
        <begin position="1101"/>
        <end position="1115"/>
    </location>
</feature>
<evidence type="ECO:0000256" key="1">
    <source>
        <dbReference type="SAM" id="MobiDB-lite"/>
    </source>
</evidence>
<feature type="compositionally biased region" description="Basic residues" evidence="1">
    <location>
        <begin position="101"/>
        <end position="124"/>
    </location>
</feature>
<feature type="compositionally biased region" description="Polar residues" evidence="1">
    <location>
        <begin position="150"/>
        <end position="163"/>
    </location>
</feature>
<protein>
    <submittedName>
        <fullName evidence="2">Uncharacterized protein</fullName>
    </submittedName>
</protein>
<evidence type="ECO:0000313" key="3">
    <source>
        <dbReference type="Proteomes" id="UP001566132"/>
    </source>
</evidence>
<dbReference type="InterPro" id="IPR004119">
    <property type="entry name" value="EcKL"/>
</dbReference>
<dbReference type="Pfam" id="PF02958">
    <property type="entry name" value="EcKL"/>
    <property type="match status" value="1"/>
</dbReference>